<protein>
    <submittedName>
        <fullName evidence="1">Uncharacterized protein</fullName>
    </submittedName>
</protein>
<name>T0KNG7_COLGC</name>
<dbReference type="HOGENOM" id="CLU_2542433_0_0_1"/>
<comment type="caution">
    <text evidence="1">The sequence shown here is derived from an EMBL/GenBank/DDBJ whole genome shotgun (WGS) entry which is preliminary data.</text>
</comment>
<proteinExistence type="predicted"/>
<reference evidence="2" key="1">
    <citation type="journal article" date="2013" name="Mol. Plant Microbe Interact.">
        <title>Global aspects of pacC regulation of pathogenicity genes in Colletotrichum gloeosporioides as revealed by transcriptome analysis.</title>
        <authorList>
            <person name="Alkan N."/>
            <person name="Meng X."/>
            <person name="Friedlander G."/>
            <person name="Reuveni E."/>
            <person name="Sukno S."/>
            <person name="Sherman A."/>
            <person name="Thon M."/>
            <person name="Fluhr R."/>
            <person name="Prusky D."/>
        </authorList>
    </citation>
    <scope>NUCLEOTIDE SEQUENCE [LARGE SCALE GENOMIC DNA]</scope>
    <source>
        <strain evidence="2">Cg-14</strain>
    </source>
</reference>
<evidence type="ECO:0000313" key="1">
    <source>
        <dbReference type="EMBL" id="EQB53569.1"/>
    </source>
</evidence>
<gene>
    <name evidence="1" type="ORF">CGLO_06687</name>
</gene>
<accession>T0KNG7</accession>
<dbReference type="EMBL" id="AMYD01001342">
    <property type="protein sequence ID" value="EQB53569.1"/>
    <property type="molecule type" value="Genomic_DNA"/>
</dbReference>
<dbReference type="AlphaFoldDB" id="T0KNG7"/>
<sequence>MGHSNDTYLQIFATMSSNNEGKLQPWRAAIEDNGSVGIADGTLKPLVDTGGRGDIFRCAGGKVPTKEIIFYDTKKEPERGSKN</sequence>
<organism evidence="1 2">
    <name type="scientific">Colletotrichum gloeosporioides (strain Cg-14)</name>
    <name type="common">Anthracnose fungus</name>
    <name type="synonym">Glomerella cingulata</name>
    <dbReference type="NCBI Taxonomy" id="1237896"/>
    <lineage>
        <taxon>Eukaryota</taxon>
        <taxon>Fungi</taxon>
        <taxon>Dikarya</taxon>
        <taxon>Ascomycota</taxon>
        <taxon>Pezizomycotina</taxon>
        <taxon>Sordariomycetes</taxon>
        <taxon>Hypocreomycetidae</taxon>
        <taxon>Glomerellales</taxon>
        <taxon>Glomerellaceae</taxon>
        <taxon>Colletotrichum</taxon>
        <taxon>Colletotrichum gloeosporioides species complex</taxon>
    </lineage>
</organism>
<evidence type="ECO:0000313" key="2">
    <source>
        <dbReference type="Proteomes" id="UP000015530"/>
    </source>
</evidence>
<dbReference type="Proteomes" id="UP000015530">
    <property type="component" value="Unassembled WGS sequence"/>
</dbReference>